<keyword evidence="2" id="KW-0597">Phosphoprotein</keyword>
<dbReference type="GO" id="GO:0003677">
    <property type="term" value="F:DNA binding"/>
    <property type="evidence" value="ECO:0007669"/>
    <property type="project" value="UniProtKB-KW"/>
</dbReference>
<dbReference type="InterPro" id="IPR001789">
    <property type="entry name" value="Sig_transdc_resp-reg_receiver"/>
</dbReference>
<dbReference type="CDD" id="cd17535">
    <property type="entry name" value="REC_NarL-like"/>
    <property type="match status" value="1"/>
</dbReference>
<evidence type="ECO:0000259" key="4">
    <source>
        <dbReference type="PROSITE" id="PS50110"/>
    </source>
</evidence>
<dbReference type="GO" id="GO:0000160">
    <property type="term" value="P:phosphorelay signal transduction system"/>
    <property type="evidence" value="ECO:0007669"/>
    <property type="project" value="InterPro"/>
</dbReference>
<dbReference type="Gene3D" id="3.40.50.2300">
    <property type="match status" value="1"/>
</dbReference>
<organism evidence="5 6">
    <name type="scientific">Hyella patelloides LEGE 07179</name>
    <dbReference type="NCBI Taxonomy" id="945734"/>
    <lineage>
        <taxon>Bacteria</taxon>
        <taxon>Bacillati</taxon>
        <taxon>Cyanobacteriota</taxon>
        <taxon>Cyanophyceae</taxon>
        <taxon>Pleurocapsales</taxon>
        <taxon>Hyellaceae</taxon>
        <taxon>Hyella</taxon>
    </lineage>
</organism>
<evidence type="ECO:0000313" key="5">
    <source>
        <dbReference type="EMBL" id="VEP18398.1"/>
    </source>
</evidence>
<feature type="domain" description="Response regulatory" evidence="4">
    <location>
        <begin position="3"/>
        <end position="119"/>
    </location>
</feature>
<dbReference type="InterPro" id="IPR039420">
    <property type="entry name" value="WalR-like"/>
</dbReference>
<keyword evidence="1" id="KW-0238">DNA-binding</keyword>
<feature type="modified residue" description="4-aspartylphosphate" evidence="2">
    <location>
        <position position="54"/>
    </location>
</feature>
<dbReference type="OrthoDB" id="9780593at2"/>
<dbReference type="SMART" id="SM00448">
    <property type="entry name" value="REC"/>
    <property type="match status" value="1"/>
</dbReference>
<evidence type="ECO:0000313" key="6">
    <source>
        <dbReference type="Proteomes" id="UP000320055"/>
    </source>
</evidence>
<evidence type="ECO:0000256" key="3">
    <source>
        <dbReference type="SAM" id="Phobius"/>
    </source>
</evidence>
<name>A0A563W3Z2_9CYAN</name>
<gene>
    <name evidence="5" type="ORF">H1P_780007</name>
</gene>
<proteinExistence type="predicted"/>
<dbReference type="InterPro" id="IPR011006">
    <property type="entry name" value="CheY-like_superfamily"/>
</dbReference>
<feature type="transmembrane region" description="Helical" evidence="3">
    <location>
        <begin position="302"/>
        <end position="322"/>
    </location>
</feature>
<dbReference type="AlphaFoldDB" id="A0A563W3Z2"/>
<accession>A0A563W3Z2</accession>
<keyword evidence="6" id="KW-1185">Reference proteome</keyword>
<dbReference type="RefSeq" id="WP_144867725.1">
    <property type="nucleotide sequence ID" value="NZ_LR213836.1"/>
</dbReference>
<evidence type="ECO:0000256" key="2">
    <source>
        <dbReference type="PROSITE-ProRule" id="PRU00169"/>
    </source>
</evidence>
<sequence length="338" mass="38961">MIRILLVDDQTLLCEVLKTWLEVEEDFQVIGVAHNGNEALSKIEMLQPDIVLMDIDMPEMDGLNATQIISERFPEVKVIFLSGHDEDDYLGKSLRAGAKGYLLKNTTAEELADKVRYVYHNSSNVALSVDQEMVAGIQTQLEELMETYRHKFQKQLEGSHQSETVVAEYDAKFKRLEVFLLRKQEESLQRIRQETRSTWDSIHKEISNTNTQFNSANRSLSSQVNQQIVNLKKDIDVELNKALEDWSRQRAALQEWAVQRDEMQVSAEDFQSKYRRELMSTINPFRASFRDIDRQIATMRNWLIGSILLAAMSLTFSSWLLASNFVSGNTTDSQIQNQ</sequence>
<reference evidence="5 6" key="1">
    <citation type="submission" date="2019-01" db="EMBL/GenBank/DDBJ databases">
        <authorList>
            <person name="Brito A."/>
        </authorList>
    </citation>
    <scope>NUCLEOTIDE SEQUENCE [LARGE SCALE GENOMIC DNA]</scope>
    <source>
        <strain evidence="5">1</strain>
    </source>
</reference>
<keyword evidence="3" id="KW-0812">Transmembrane</keyword>
<dbReference type="InterPro" id="IPR058245">
    <property type="entry name" value="NreC/VraR/RcsB-like_REC"/>
</dbReference>
<dbReference type="Pfam" id="PF00072">
    <property type="entry name" value="Response_reg"/>
    <property type="match status" value="1"/>
</dbReference>
<protein>
    <submittedName>
        <fullName evidence="5">Response regulator receiver protein</fullName>
    </submittedName>
</protein>
<dbReference type="SUPFAM" id="SSF52172">
    <property type="entry name" value="CheY-like"/>
    <property type="match status" value="1"/>
</dbReference>
<dbReference type="PROSITE" id="PS50110">
    <property type="entry name" value="RESPONSE_REGULATORY"/>
    <property type="match status" value="1"/>
</dbReference>
<dbReference type="PANTHER" id="PTHR43214">
    <property type="entry name" value="TWO-COMPONENT RESPONSE REGULATOR"/>
    <property type="match status" value="1"/>
</dbReference>
<evidence type="ECO:0000256" key="1">
    <source>
        <dbReference type="ARBA" id="ARBA00023125"/>
    </source>
</evidence>
<dbReference type="Proteomes" id="UP000320055">
    <property type="component" value="Unassembled WGS sequence"/>
</dbReference>
<dbReference type="EMBL" id="CAACVJ010000685">
    <property type="protein sequence ID" value="VEP18398.1"/>
    <property type="molecule type" value="Genomic_DNA"/>
</dbReference>
<keyword evidence="3" id="KW-1133">Transmembrane helix</keyword>
<keyword evidence="3" id="KW-0472">Membrane</keyword>